<evidence type="ECO:0000313" key="2">
    <source>
        <dbReference type="EMBL" id="PNR54566.1"/>
    </source>
</evidence>
<keyword evidence="1" id="KW-0472">Membrane</keyword>
<evidence type="ECO:0000313" key="3">
    <source>
        <dbReference type="EnsemblPlants" id="Pp3c5_28039V3.1"/>
    </source>
</evidence>
<dbReference type="Proteomes" id="UP000006727">
    <property type="component" value="Chromosome 5"/>
</dbReference>
<reference evidence="2 4" key="1">
    <citation type="journal article" date="2008" name="Science">
        <title>The Physcomitrella genome reveals evolutionary insights into the conquest of land by plants.</title>
        <authorList>
            <person name="Rensing S."/>
            <person name="Lang D."/>
            <person name="Zimmer A."/>
            <person name="Terry A."/>
            <person name="Salamov A."/>
            <person name="Shapiro H."/>
            <person name="Nishiyama T."/>
            <person name="Perroud P.-F."/>
            <person name="Lindquist E."/>
            <person name="Kamisugi Y."/>
            <person name="Tanahashi T."/>
            <person name="Sakakibara K."/>
            <person name="Fujita T."/>
            <person name="Oishi K."/>
            <person name="Shin-I T."/>
            <person name="Kuroki Y."/>
            <person name="Toyoda A."/>
            <person name="Suzuki Y."/>
            <person name="Hashimoto A."/>
            <person name="Yamaguchi K."/>
            <person name="Sugano A."/>
            <person name="Kohara Y."/>
            <person name="Fujiyama A."/>
            <person name="Anterola A."/>
            <person name="Aoki S."/>
            <person name="Ashton N."/>
            <person name="Barbazuk W.B."/>
            <person name="Barker E."/>
            <person name="Bennetzen J."/>
            <person name="Bezanilla M."/>
            <person name="Blankenship R."/>
            <person name="Cho S.H."/>
            <person name="Dutcher S."/>
            <person name="Estelle M."/>
            <person name="Fawcett J.A."/>
            <person name="Gundlach H."/>
            <person name="Hanada K."/>
            <person name="Heyl A."/>
            <person name="Hicks K.A."/>
            <person name="Hugh J."/>
            <person name="Lohr M."/>
            <person name="Mayer K."/>
            <person name="Melkozernov A."/>
            <person name="Murata T."/>
            <person name="Nelson D."/>
            <person name="Pils B."/>
            <person name="Prigge M."/>
            <person name="Reiss B."/>
            <person name="Renner T."/>
            <person name="Rombauts S."/>
            <person name="Rushton P."/>
            <person name="Sanderfoot A."/>
            <person name="Schween G."/>
            <person name="Shiu S.-H."/>
            <person name="Stueber K."/>
            <person name="Theodoulou F.L."/>
            <person name="Tu H."/>
            <person name="Van de Peer Y."/>
            <person name="Verrier P.J."/>
            <person name="Waters E."/>
            <person name="Wood A."/>
            <person name="Yang L."/>
            <person name="Cove D."/>
            <person name="Cuming A."/>
            <person name="Hasebe M."/>
            <person name="Lucas S."/>
            <person name="Mishler D.B."/>
            <person name="Reski R."/>
            <person name="Grigoriev I."/>
            <person name="Quatrano R.S."/>
            <person name="Boore J.L."/>
        </authorList>
    </citation>
    <scope>NUCLEOTIDE SEQUENCE [LARGE SCALE GENOMIC DNA]</scope>
    <source>
        <strain evidence="3 4">cv. Gransden 2004</strain>
    </source>
</reference>
<dbReference type="AlphaFoldDB" id="A0A2K1KLA9"/>
<name>A0A2K1KLA9_PHYPA</name>
<dbReference type="InParanoid" id="A0A2K1KLA9"/>
<reference evidence="2 4" key="2">
    <citation type="journal article" date="2018" name="Plant J.">
        <title>The Physcomitrella patens chromosome-scale assembly reveals moss genome structure and evolution.</title>
        <authorList>
            <person name="Lang D."/>
            <person name="Ullrich K.K."/>
            <person name="Murat F."/>
            <person name="Fuchs J."/>
            <person name="Jenkins J."/>
            <person name="Haas F.B."/>
            <person name="Piednoel M."/>
            <person name="Gundlach H."/>
            <person name="Van Bel M."/>
            <person name="Meyberg R."/>
            <person name="Vives C."/>
            <person name="Morata J."/>
            <person name="Symeonidi A."/>
            <person name="Hiss M."/>
            <person name="Muchero W."/>
            <person name="Kamisugi Y."/>
            <person name="Saleh O."/>
            <person name="Blanc G."/>
            <person name="Decker E.L."/>
            <person name="van Gessel N."/>
            <person name="Grimwood J."/>
            <person name="Hayes R.D."/>
            <person name="Graham S.W."/>
            <person name="Gunter L.E."/>
            <person name="McDaniel S.F."/>
            <person name="Hoernstein S.N.W."/>
            <person name="Larsson A."/>
            <person name="Li F.W."/>
            <person name="Perroud P.F."/>
            <person name="Phillips J."/>
            <person name="Ranjan P."/>
            <person name="Rokshar D.S."/>
            <person name="Rothfels C.J."/>
            <person name="Schneider L."/>
            <person name="Shu S."/>
            <person name="Stevenson D.W."/>
            <person name="Thummler F."/>
            <person name="Tillich M."/>
            <person name="Villarreal Aguilar J.C."/>
            <person name="Widiez T."/>
            <person name="Wong G.K."/>
            <person name="Wymore A."/>
            <person name="Zhang Y."/>
            <person name="Zimmer A.D."/>
            <person name="Quatrano R.S."/>
            <person name="Mayer K.F.X."/>
            <person name="Goodstein D."/>
            <person name="Casacuberta J.M."/>
            <person name="Vandepoele K."/>
            <person name="Reski R."/>
            <person name="Cuming A.C."/>
            <person name="Tuskan G.A."/>
            <person name="Maumus F."/>
            <person name="Salse J."/>
            <person name="Schmutz J."/>
            <person name="Rensing S.A."/>
        </authorList>
    </citation>
    <scope>NUCLEOTIDE SEQUENCE [LARGE SCALE GENOMIC DNA]</scope>
    <source>
        <strain evidence="3 4">cv. Gransden 2004</strain>
    </source>
</reference>
<sequence>MNEKLHFELGLVYSTAVALKILFSCLSRCYSVATFSSVLWSGFSLVFFIFLDGVDARLKIDPVANSVSKRIVWIFFCCCKNNC</sequence>
<reference evidence="3" key="3">
    <citation type="submission" date="2020-12" db="UniProtKB">
        <authorList>
            <consortium name="EnsemblPlants"/>
        </authorList>
    </citation>
    <scope>IDENTIFICATION</scope>
</reference>
<keyword evidence="1" id="KW-0812">Transmembrane</keyword>
<dbReference type="EnsemblPlants" id="Pp3c5_28039V3.1">
    <property type="protein sequence ID" value="Pp3c5_28039V3.1"/>
    <property type="gene ID" value="Pp3c5_28039"/>
</dbReference>
<proteinExistence type="predicted"/>
<accession>A0A2K1KLA9</accession>
<keyword evidence="1" id="KW-1133">Transmembrane helix</keyword>
<gene>
    <name evidence="2" type="ORF">PHYPA_008243</name>
</gene>
<feature type="transmembrane region" description="Helical" evidence="1">
    <location>
        <begin position="30"/>
        <end position="51"/>
    </location>
</feature>
<organism evidence="2">
    <name type="scientific">Physcomitrium patens</name>
    <name type="common">Spreading-leaved earth moss</name>
    <name type="synonym">Physcomitrella patens</name>
    <dbReference type="NCBI Taxonomy" id="3218"/>
    <lineage>
        <taxon>Eukaryota</taxon>
        <taxon>Viridiplantae</taxon>
        <taxon>Streptophyta</taxon>
        <taxon>Embryophyta</taxon>
        <taxon>Bryophyta</taxon>
        <taxon>Bryophytina</taxon>
        <taxon>Bryopsida</taxon>
        <taxon>Funariidae</taxon>
        <taxon>Funariales</taxon>
        <taxon>Funariaceae</taxon>
        <taxon>Physcomitrium</taxon>
    </lineage>
</organism>
<protein>
    <submittedName>
        <fullName evidence="2 3">Uncharacterized protein</fullName>
    </submittedName>
</protein>
<dbReference type="Gramene" id="Pp3c5_28039V3.1">
    <property type="protein sequence ID" value="Pp3c5_28039V3.1"/>
    <property type="gene ID" value="Pp3c5_28039"/>
</dbReference>
<evidence type="ECO:0000256" key="1">
    <source>
        <dbReference type="SAM" id="Phobius"/>
    </source>
</evidence>
<dbReference type="EMBL" id="ABEU02000005">
    <property type="protein sequence ID" value="PNR54566.1"/>
    <property type="molecule type" value="Genomic_DNA"/>
</dbReference>
<evidence type="ECO:0000313" key="4">
    <source>
        <dbReference type="Proteomes" id="UP000006727"/>
    </source>
</evidence>
<keyword evidence="4" id="KW-1185">Reference proteome</keyword>